<dbReference type="PROSITE" id="PS51007">
    <property type="entry name" value="CYTC"/>
    <property type="match status" value="1"/>
</dbReference>
<proteinExistence type="predicted"/>
<evidence type="ECO:0000256" key="2">
    <source>
        <dbReference type="ARBA" id="ARBA00022617"/>
    </source>
</evidence>
<evidence type="ECO:0000256" key="4">
    <source>
        <dbReference type="ARBA" id="ARBA00022982"/>
    </source>
</evidence>
<sequence length="106" mass="11523">MALPEASAPDGAKLFKNQCATCHTIHASDPKRQGPTLDGVYGRKAGSVADFHYSPGFAQADWNWDEAHLDPWLANPQAVIPGAIMPYHQGKAEVRTAIIGYLKDLH</sequence>
<keyword evidence="4" id="KW-0249">Electron transport</keyword>
<organism evidence="8 9">
    <name type="scientific">Lichenibacterium minor</name>
    <dbReference type="NCBI Taxonomy" id="2316528"/>
    <lineage>
        <taxon>Bacteria</taxon>
        <taxon>Pseudomonadati</taxon>
        <taxon>Pseudomonadota</taxon>
        <taxon>Alphaproteobacteria</taxon>
        <taxon>Hyphomicrobiales</taxon>
        <taxon>Lichenihabitantaceae</taxon>
        <taxon>Lichenibacterium</taxon>
    </lineage>
</organism>
<dbReference type="InterPro" id="IPR009056">
    <property type="entry name" value="Cyt_c-like_dom"/>
</dbReference>
<reference evidence="8 9" key="1">
    <citation type="submission" date="2018-12" db="EMBL/GenBank/DDBJ databases">
        <authorList>
            <person name="Grouzdev D.S."/>
            <person name="Krutkina M.S."/>
        </authorList>
    </citation>
    <scope>NUCLEOTIDE SEQUENCE [LARGE SCALE GENOMIC DNA]</scope>
    <source>
        <strain evidence="8 9">RmlP026</strain>
    </source>
</reference>
<evidence type="ECO:0000256" key="1">
    <source>
        <dbReference type="ARBA" id="ARBA00022448"/>
    </source>
</evidence>
<keyword evidence="1" id="KW-0813">Transport</keyword>
<dbReference type="InterPro" id="IPR002327">
    <property type="entry name" value="Cyt_c_1A/1B"/>
</dbReference>
<keyword evidence="2 6" id="KW-0349">Heme</keyword>
<dbReference type="GO" id="GO:0020037">
    <property type="term" value="F:heme binding"/>
    <property type="evidence" value="ECO:0007669"/>
    <property type="project" value="InterPro"/>
</dbReference>
<dbReference type="GO" id="GO:0009055">
    <property type="term" value="F:electron transfer activity"/>
    <property type="evidence" value="ECO:0007669"/>
    <property type="project" value="InterPro"/>
</dbReference>
<evidence type="ECO:0000256" key="6">
    <source>
        <dbReference type="PROSITE-ProRule" id="PRU00433"/>
    </source>
</evidence>
<dbReference type="PRINTS" id="PR00604">
    <property type="entry name" value="CYTCHRMECIAB"/>
</dbReference>
<keyword evidence="5 6" id="KW-0408">Iron</keyword>
<dbReference type="EMBL" id="QYBB01000002">
    <property type="protein sequence ID" value="RYC33662.1"/>
    <property type="molecule type" value="Genomic_DNA"/>
</dbReference>
<evidence type="ECO:0000256" key="3">
    <source>
        <dbReference type="ARBA" id="ARBA00022723"/>
    </source>
</evidence>
<dbReference type="AlphaFoldDB" id="A0A4Q2UAR1"/>
<accession>A0A4Q2UAR1</accession>
<feature type="domain" description="Cytochrome c" evidence="7">
    <location>
        <begin position="6"/>
        <end position="106"/>
    </location>
</feature>
<dbReference type="Pfam" id="PF00034">
    <property type="entry name" value="Cytochrom_C"/>
    <property type="match status" value="1"/>
</dbReference>
<evidence type="ECO:0000259" key="7">
    <source>
        <dbReference type="PROSITE" id="PS51007"/>
    </source>
</evidence>
<dbReference type="Proteomes" id="UP000290759">
    <property type="component" value="Unassembled WGS sequence"/>
</dbReference>
<name>A0A4Q2UAR1_9HYPH</name>
<dbReference type="PANTHER" id="PTHR11961">
    <property type="entry name" value="CYTOCHROME C"/>
    <property type="match status" value="1"/>
</dbReference>
<dbReference type="OrthoDB" id="9805828at2"/>
<reference evidence="8 9" key="2">
    <citation type="submission" date="2019-02" db="EMBL/GenBank/DDBJ databases">
        <title>'Lichenibacterium ramalinii' gen. nov. sp. nov., 'Lichenibacterium minor' gen. nov. sp. nov.</title>
        <authorList>
            <person name="Pankratov T."/>
        </authorList>
    </citation>
    <scope>NUCLEOTIDE SEQUENCE [LARGE SCALE GENOMIC DNA]</scope>
    <source>
        <strain evidence="8 9">RmlP026</strain>
    </source>
</reference>
<evidence type="ECO:0000256" key="5">
    <source>
        <dbReference type="ARBA" id="ARBA00023004"/>
    </source>
</evidence>
<dbReference type="SUPFAM" id="SSF46626">
    <property type="entry name" value="Cytochrome c"/>
    <property type="match status" value="1"/>
</dbReference>
<keyword evidence="3 6" id="KW-0479">Metal-binding</keyword>
<gene>
    <name evidence="8" type="ORF">D3273_03355</name>
</gene>
<protein>
    <submittedName>
        <fullName evidence="8">C-type cytochrome</fullName>
    </submittedName>
</protein>
<dbReference type="InterPro" id="IPR036909">
    <property type="entry name" value="Cyt_c-like_dom_sf"/>
</dbReference>
<dbReference type="Gene3D" id="1.10.760.10">
    <property type="entry name" value="Cytochrome c-like domain"/>
    <property type="match status" value="1"/>
</dbReference>
<comment type="caution">
    <text evidence="8">The sequence shown here is derived from an EMBL/GenBank/DDBJ whole genome shotgun (WGS) entry which is preliminary data.</text>
</comment>
<evidence type="ECO:0000313" key="8">
    <source>
        <dbReference type="EMBL" id="RYC33662.1"/>
    </source>
</evidence>
<keyword evidence="9" id="KW-1185">Reference proteome</keyword>
<evidence type="ECO:0000313" key="9">
    <source>
        <dbReference type="Proteomes" id="UP000290759"/>
    </source>
</evidence>
<dbReference type="GO" id="GO:0046872">
    <property type="term" value="F:metal ion binding"/>
    <property type="evidence" value="ECO:0007669"/>
    <property type="project" value="UniProtKB-KW"/>
</dbReference>